<dbReference type="EnsemblMetazoa" id="ACOM030861-RA">
    <property type="protein sequence ID" value="ACOM030861-PA.1"/>
    <property type="gene ID" value="ACOM030861"/>
</dbReference>
<keyword evidence="2" id="KW-0812">Transmembrane</keyword>
<sequence length="146" mass="16399">MMELLTRRQFNLITSAGNSATLSAATPLLLLLFLLATVVPYHGTIALPEGTFPVAKRMNIETCLVRFDVHLNTIIRTEESRSMGARFLDDADLNSREQCLRLCCETENCDVFVFEEKVSRVPKGRLSGHDEGNSLRMGRKTLVNIR</sequence>
<evidence type="ECO:0000256" key="5">
    <source>
        <dbReference type="ARBA" id="ARBA00023136"/>
    </source>
</evidence>
<organism evidence="8">
    <name type="scientific">Anopheles coluzzii</name>
    <name type="common">African malaria mosquito</name>
    <dbReference type="NCBI Taxonomy" id="1518534"/>
    <lineage>
        <taxon>Eukaryota</taxon>
        <taxon>Metazoa</taxon>
        <taxon>Ecdysozoa</taxon>
        <taxon>Arthropoda</taxon>
        <taxon>Hexapoda</taxon>
        <taxon>Insecta</taxon>
        <taxon>Pterygota</taxon>
        <taxon>Neoptera</taxon>
        <taxon>Endopterygota</taxon>
        <taxon>Diptera</taxon>
        <taxon>Nematocera</taxon>
        <taxon>Culicoidea</taxon>
        <taxon>Culicidae</taxon>
        <taxon>Anophelinae</taxon>
        <taxon>Anopheles</taxon>
    </lineage>
</organism>
<reference evidence="8" key="1">
    <citation type="submission" date="2022-08" db="UniProtKB">
        <authorList>
            <consortium name="EnsemblMetazoa"/>
        </authorList>
    </citation>
    <scope>IDENTIFICATION</scope>
</reference>
<evidence type="ECO:0000259" key="7">
    <source>
        <dbReference type="SMART" id="SM00765"/>
    </source>
</evidence>
<evidence type="ECO:0000256" key="2">
    <source>
        <dbReference type="ARBA" id="ARBA00022692"/>
    </source>
</evidence>
<evidence type="ECO:0000256" key="6">
    <source>
        <dbReference type="ARBA" id="ARBA00023180"/>
    </source>
</evidence>
<dbReference type="GO" id="GO:0016020">
    <property type="term" value="C:membrane"/>
    <property type="evidence" value="ECO:0007669"/>
    <property type="project" value="UniProtKB-SubCell"/>
</dbReference>
<keyword evidence="4" id="KW-1133">Transmembrane helix</keyword>
<keyword evidence="3" id="KW-0732">Signal</keyword>
<dbReference type="Pfam" id="PF07502">
    <property type="entry name" value="MANEC"/>
    <property type="match status" value="1"/>
</dbReference>
<dbReference type="SMART" id="SM00765">
    <property type="entry name" value="MANEC"/>
    <property type="match status" value="1"/>
</dbReference>
<comment type="subcellular location">
    <subcellularLocation>
        <location evidence="1">Membrane</location>
        <topology evidence="1">Single-pass type I membrane protein</topology>
    </subcellularLocation>
</comment>
<dbReference type="Proteomes" id="UP000075882">
    <property type="component" value="Unassembled WGS sequence"/>
</dbReference>
<keyword evidence="5" id="KW-0472">Membrane</keyword>
<feature type="domain" description="Seven cysteines N-terminal" evidence="7">
    <location>
        <begin position="58"/>
        <end position="145"/>
    </location>
</feature>
<protein>
    <recommendedName>
        <fullName evidence="7">Seven cysteines N-terminal domain-containing protein</fullName>
    </recommendedName>
</protein>
<evidence type="ECO:0000256" key="1">
    <source>
        <dbReference type="ARBA" id="ARBA00004479"/>
    </source>
</evidence>
<dbReference type="PANTHER" id="PTHR46876:SF1">
    <property type="entry name" value="LOW-DENSITY LIPOPROTEIN RECEPTOR-RELATED PROTEIN 11"/>
    <property type="match status" value="1"/>
</dbReference>
<dbReference type="InterPro" id="IPR013980">
    <property type="entry name" value="MANSC_dom"/>
</dbReference>
<evidence type="ECO:0000256" key="4">
    <source>
        <dbReference type="ARBA" id="ARBA00022989"/>
    </source>
</evidence>
<accession>A0A8W7PGN9</accession>
<keyword evidence="6" id="KW-0325">Glycoprotein</keyword>
<proteinExistence type="predicted"/>
<evidence type="ECO:0000313" key="8">
    <source>
        <dbReference type="EnsemblMetazoa" id="ACOM030861-PA.1"/>
    </source>
</evidence>
<dbReference type="VEuPathDB" id="VectorBase:ACON2_038390"/>
<name>A0A8W7PGN9_ANOCL</name>
<dbReference type="InterPro" id="IPR011106">
    <property type="entry name" value="MANSC_N"/>
</dbReference>
<dbReference type="AlphaFoldDB" id="A0A8W7PGN9"/>
<evidence type="ECO:0000256" key="3">
    <source>
        <dbReference type="ARBA" id="ARBA00022729"/>
    </source>
</evidence>
<dbReference type="PANTHER" id="PTHR46876">
    <property type="entry name" value="LOW-DENSITY LIPOPROTEIN RECEPTOR-RELATED PROTEIN 11"/>
    <property type="match status" value="1"/>
</dbReference>